<dbReference type="GO" id="GO:0102546">
    <property type="term" value="F:mannosylglycerate hydrolase activity"/>
    <property type="evidence" value="ECO:0007669"/>
    <property type="project" value="UniProtKB-EC"/>
</dbReference>
<evidence type="ECO:0000256" key="2">
    <source>
        <dbReference type="ARBA" id="ARBA00022723"/>
    </source>
</evidence>
<comment type="similarity">
    <text evidence="1">Belongs to the glycosyl hydrolase 38 family.</text>
</comment>
<dbReference type="Gene3D" id="1.20.1270.50">
    <property type="entry name" value="Glycoside hydrolase family 38, central domain"/>
    <property type="match status" value="1"/>
</dbReference>
<dbReference type="EMBL" id="RIBP01000001">
    <property type="protein sequence ID" value="TRZ40043.1"/>
    <property type="molecule type" value="Genomic_DNA"/>
</dbReference>
<dbReference type="AlphaFoldDB" id="A0A553SSR1"/>
<organism evidence="6 7">
    <name type="scientific">Niallia circulans</name>
    <name type="common">Bacillus circulans</name>
    <dbReference type="NCBI Taxonomy" id="1397"/>
    <lineage>
        <taxon>Bacteria</taxon>
        <taxon>Bacillati</taxon>
        <taxon>Bacillota</taxon>
        <taxon>Bacilli</taxon>
        <taxon>Bacillales</taxon>
        <taxon>Bacillaceae</taxon>
        <taxon>Niallia</taxon>
    </lineage>
</organism>
<dbReference type="Pfam" id="PF07748">
    <property type="entry name" value="Glyco_hydro_38C"/>
    <property type="match status" value="1"/>
</dbReference>
<dbReference type="InterPro" id="IPR037094">
    <property type="entry name" value="Glyco_hydro_38_cen_sf"/>
</dbReference>
<dbReference type="Gene3D" id="2.70.98.30">
    <property type="entry name" value="Golgi alpha-mannosidase II, domain 4"/>
    <property type="match status" value="1"/>
</dbReference>
<evidence type="ECO:0000313" key="6">
    <source>
        <dbReference type="EMBL" id="TRZ40043.1"/>
    </source>
</evidence>
<dbReference type="PANTHER" id="PTHR46017:SF2">
    <property type="entry name" value="MANNOSYLGLYCERATE HYDROLASE"/>
    <property type="match status" value="1"/>
</dbReference>
<dbReference type="InterPro" id="IPR000602">
    <property type="entry name" value="Glyco_hydro_38_N"/>
</dbReference>
<dbReference type="PANTHER" id="PTHR46017">
    <property type="entry name" value="ALPHA-MANNOSIDASE 2C1"/>
    <property type="match status" value="1"/>
</dbReference>
<evidence type="ECO:0000256" key="1">
    <source>
        <dbReference type="ARBA" id="ARBA00009792"/>
    </source>
</evidence>
<evidence type="ECO:0000313" key="7">
    <source>
        <dbReference type="Proteomes" id="UP000319837"/>
    </source>
</evidence>
<dbReference type="NCBIfam" id="NF007331">
    <property type="entry name" value="PRK09819.1"/>
    <property type="match status" value="1"/>
</dbReference>
<evidence type="ECO:0000256" key="3">
    <source>
        <dbReference type="ARBA" id="ARBA00022801"/>
    </source>
</evidence>
<feature type="domain" description="Glycoside hydrolase family 38 central" evidence="5">
    <location>
        <begin position="277"/>
        <end position="355"/>
    </location>
</feature>
<dbReference type="InterPro" id="IPR011682">
    <property type="entry name" value="Glyco_hydro_38_C"/>
</dbReference>
<keyword evidence="4 6" id="KW-0326">Glycosidase</keyword>
<evidence type="ECO:0000256" key="4">
    <source>
        <dbReference type="ARBA" id="ARBA00023295"/>
    </source>
</evidence>
<dbReference type="GO" id="GO:0004559">
    <property type="term" value="F:alpha-mannosidase activity"/>
    <property type="evidence" value="ECO:0007669"/>
    <property type="project" value="InterPro"/>
</dbReference>
<dbReference type="GO" id="GO:0046872">
    <property type="term" value="F:metal ion binding"/>
    <property type="evidence" value="ECO:0007669"/>
    <property type="project" value="UniProtKB-KW"/>
</dbReference>
<protein>
    <submittedName>
        <fullName evidence="6">Mannosylglycerate hydrolase</fullName>
        <ecNumber evidence="6">3.2.1.170</ecNumber>
    </submittedName>
</protein>
<proteinExistence type="inferred from homology"/>
<dbReference type="InterPro" id="IPR011330">
    <property type="entry name" value="Glyco_hydro/deAcase_b/a-brl"/>
</dbReference>
<dbReference type="SMART" id="SM00872">
    <property type="entry name" value="Alpha-mann_mid"/>
    <property type="match status" value="1"/>
</dbReference>
<dbReference type="Pfam" id="PF01074">
    <property type="entry name" value="Glyco_hydro_38N"/>
    <property type="match status" value="1"/>
</dbReference>
<comment type="caution">
    <text evidence="6">The sequence shown here is derived from an EMBL/GenBank/DDBJ whole genome shotgun (WGS) entry which is preliminary data.</text>
</comment>
<accession>A0A553SSR1</accession>
<dbReference type="GO" id="GO:0009313">
    <property type="term" value="P:oligosaccharide catabolic process"/>
    <property type="evidence" value="ECO:0007669"/>
    <property type="project" value="TreeGrafter"/>
</dbReference>
<dbReference type="GO" id="GO:0006013">
    <property type="term" value="P:mannose metabolic process"/>
    <property type="evidence" value="ECO:0007669"/>
    <property type="project" value="InterPro"/>
</dbReference>
<name>A0A553SSR1_NIACI</name>
<dbReference type="SUPFAM" id="SSF88713">
    <property type="entry name" value="Glycoside hydrolase/deacetylase"/>
    <property type="match status" value="1"/>
</dbReference>
<dbReference type="InterPro" id="IPR015341">
    <property type="entry name" value="Glyco_hydro_38_cen"/>
</dbReference>
<gene>
    <name evidence="6" type="ORF">CEQ21_03625</name>
</gene>
<dbReference type="SUPFAM" id="SSF88688">
    <property type="entry name" value="Families 57/38 glycoside transferase middle domain"/>
    <property type="match status" value="1"/>
</dbReference>
<dbReference type="EC" id="3.2.1.170" evidence="6"/>
<dbReference type="Proteomes" id="UP000319837">
    <property type="component" value="Unassembled WGS sequence"/>
</dbReference>
<dbReference type="CDD" id="cd10815">
    <property type="entry name" value="GH38N_AMII_EcMngB_like"/>
    <property type="match status" value="1"/>
</dbReference>
<keyword evidence="2" id="KW-0479">Metal-binding</keyword>
<keyword evidence="3 6" id="KW-0378">Hydrolase</keyword>
<evidence type="ECO:0000259" key="5">
    <source>
        <dbReference type="SMART" id="SM00872"/>
    </source>
</evidence>
<dbReference type="Gene3D" id="3.20.110.10">
    <property type="entry name" value="Glycoside hydrolase 38, N terminal domain"/>
    <property type="match status" value="1"/>
</dbReference>
<dbReference type="GO" id="GO:0030246">
    <property type="term" value="F:carbohydrate binding"/>
    <property type="evidence" value="ECO:0007669"/>
    <property type="project" value="InterPro"/>
</dbReference>
<dbReference type="SUPFAM" id="SSF74650">
    <property type="entry name" value="Galactose mutarotase-like"/>
    <property type="match status" value="1"/>
</dbReference>
<dbReference type="Pfam" id="PF09261">
    <property type="entry name" value="Alpha-mann_mid"/>
    <property type="match status" value="1"/>
</dbReference>
<sequence length="884" mass="102415">MKKTKVHVVPHTHWDREWYFTSSRSTVYLVKHLREVLDTLENNKDFEYYLMDAQTSLIEDYLKYQPEDRNRLEKLVAEKRLLTGPWYTQTDQLVISQESVARNLLYGTKYAKQLGHSFEIGYVPDAFGQGGNMPQIYKNFGINRFLFWRGVADNRLKQTEFIWEGDDGSQMLAEQIPFGYYHGGNIPEEEADIIPYLDEFVGKLEEKASTNNVYFPNGFDQAPIRTNLPEMINKFNELDPRREYILQSPEQFFDALEQEVENLPVIKGELTEGKHSRLHKSIFSTRADLKQANNEIENFLVNVLEPVLSISFSLGNVYPHRELEEIWKLMFENAAHDSIGGCNSDTTNQDVKYRYKLAKEKAENLLDIHMRLVTERIPYQHHLNFTLFNPLPYQRSGVVKVGLYIPEENFVIKDYHGNTMPFAILNKVELTDYVLKQTIRLNPSKEIYIPEKVFLAEILIHVTNLNGLGYDSFYLELDGELNKSLENSSNTFKESTKSLIENDYYAISAAANNTLTILDKASGKEYQNQMIFVENGDDGDSYNYSPPRKDLVSYSTDSELISVNYFTSEVEEHLEITLKMQVPYNLEDRAKGIANRDFIITAKVGLRKNEELIRFEIDIDNQVLSHRLCVQFNTDIISQFSTADQLFGTVTRPVYLPEMEIWEEEKWEEAPISIEPMQSFVSLHDQNSVVAIFTEGVREYEIVGNSYDTIQLTLFRTFSHMGKTDLLYRPGRASGESIVETPDAQLLGKLTATFAYYMNNNQSFDEVNIAKMAKEYLSPIPYYQFSDFLNGRMIYAYRDEEKTNQLNYSLFTFAKMTSVISTIKKAEETDYLIVRLFNPYIDRVSTIEKELVENGSFVMLDELTKAEITEELAPYKFCTISIPL</sequence>
<dbReference type="InterPro" id="IPR011013">
    <property type="entry name" value="Gal_mutarotase_sf_dom"/>
</dbReference>
<dbReference type="RefSeq" id="WP_185763461.1">
    <property type="nucleotide sequence ID" value="NZ_RIBP01000001.1"/>
</dbReference>
<reference evidence="7" key="1">
    <citation type="submission" date="2018-10" db="EMBL/GenBank/DDBJ databases">
        <title>FDA dAtabase for Regulatory Grade micrObial Sequences (FDA-ARGOS): Supporting development and validation of Infectious Disease Dx tests.</title>
        <authorList>
            <person name="Minogue T."/>
            <person name="Wolcott M."/>
            <person name="Wasieloski L."/>
            <person name="Aguilar W."/>
            <person name="Moore D."/>
            <person name="Tallon L."/>
            <person name="Sadzewicz L."/>
            <person name="Sengamalay N."/>
            <person name="Ott S."/>
            <person name="Godinez A."/>
            <person name="Nagaraj S."/>
            <person name="Vavikolanu K."/>
            <person name="Vyas G."/>
            <person name="Nadendla S."/>
            <person name="George J."/>
            <person name="Sichtig H."/>
        </authorList>
    </citation>
    <scope>NUCLEOTIDE SEQUENCE [LARGE SCALE GENOMIC DNA]</scope>
    <source>
        <strain evidence="7">FDAARGOS_343</strain>
    </source>
</reference>
<dbReference type="InterPro" id="IPR027291">
    <property type="entry name" value="Glyco_hydro_38_N_sf"/>
</dbReference>
<dbReference type="InterPro" id="IPR028995">
    <property type="entry name" value="Glyco_hydro_57/38_cen_sf"/>
</dbReference>